<comment type="caution">
    <text evidence="4">The sequence shown here is derived from an EMBL/GenBank/DDBJ whole genome shotgun (WGS) entry which is preliminary data.</text>
</comment>
<gene>
    <name evidence="4" type="ORF">R4F53_26520</name>
</gene>
<feature type="compositionally biased region" description="Polar residues" evidence="1">
    <location>
        <begin position="8"/>
        <end position="21"/>
    </location>
</feature>
<feature type="transmembrane region" description="Helical" evidence="2">
    <location>
        <begin position="131"/>
        <end position="156"/>
    </location>
</feature>
<feature type="region of interest" description="Disordered" evidence="1">
    <location>
        <begin position="64"/>
        <end position="100"/>
    </location>
</feature>
<keyword evidence="2" id="KW-1133">Transmembrane helix</keyword>
<dbReference type="EMBL" id="JAWLLD010000052">
    <property type="protein sequence ID" value="MDV7015823.1"/>
    <property type="molecule type" value="Genomic_DNA"/>
</dbReference>
<proteinExistence type="predicted"/>
<feature type="region of interest" description="Disordered" evidence="1">
    <location>
        <begin position="1"/>
        <end position="21"/>
    </location>
</feature>
<keyword evidence="2" id="KW-0472">Membrane</keyword>
<evidence type="ECO:0000256" key="2">
    <source>
        <dbReference type="SAM" id="Phobius"/>
    </source>
</evidence>
<protein>
    <submittedName>
        <fullName evidence="4">DUF2510 domain-containing protein</fullName>
    </submittedName>
</protein>
<reference evidence="4" key="1">
    <citation type="submission" date="2023-10" db="EMBL/GenBank/DDBJ databases">
        <title>Characterization and genome sequence of Mycobacterium intracellulare ABSURDO, a novel pathogenic isolate with three colony morphotypes that vary in growth and acid-fastness.</title>
        <authorList>
            <person name="Jude B.A."/>
            <person name="Robinson R.T."/>
        </authorList>
    </citation>
    <scope>NUCLEOTIDE SEQUENCE</scope>
    <source>
        <strain evidence="4">ABSURDO Component B</strain>
    </source>
</reference>
<dbReference type="RefSeq" id="WP_225325718.1">
    <property type="nucleotide sequence ID" value="NZ_JAEKMV010000055.1"/>
</dbReference>
<dbReference type="Pfam" id="PF10708">
    <property type="entry name" value="DUF2510"/>
    <property type="match status" value="1"/>
</dbReference>
<evidence type="ECO:0000313" key="4">
    <source>
        <dbReference type="EMBL" id="MDV7015823.1"/>
    </source>
</evidence>
<evidence type="ECO:0000313" key="5">
    <source>
        <dbReference type="Proteomes" id="UP001187143"/>
    </source>
</evidence>
<feature type="domain" description="DUF2510" evidence="3">
    <location>
        <begin position="45"/>
        <end position="75"/>
    </location>
</feature>
<name>A0AAE4UFU9_MYCIT</name>
<sequence>MDVDNVKYAQTSGSDSPAKSSIWQRRVRCMGFHGAVNPPDPPADWYNDPEHAGTERWWDGRRWTEHRRPGRPPPPDAAARATSFIGQPIPQPPAYRPQQQYPQFRQNPPTAWPYGPMQPSASRGAITKSKLISVVVAIASLLVIGVVVSGSLTRIFHDDRWYKWVKNPPRHGTARNYYDRMGMDPENACQLDYRTQFMFNPPPKDFNKDDFMKGCIEGLK</sequence>
<dbReference type="AlphaFoldDB" id="A0AAE4UFU9"/>
<keyword evidence="2" id="KW-0812">Transmembrane</keyword>
<evidence type="ECO:0000259" key="3">
    <source>
        <dbReference type="Pfam" id="PF10708"/>
    </source>
</evidence>
<organism evidence="4 5">
    <name type="scientific">Mycobacterium intracellulare</name>
    <dbReference type="NCBI Taxonomy" id="1767"/>
    <lineage>
        <taxon>Bacteria</taxon>
        <taxon>Bacillati</taxon>
        <taxon>Actinomycetota</taxon>
        <taxon>Actinomycetes</taxon>
        <taxon>Mycobacteriales</taxon>
        <taxon>Mycobacteriaceae</taxon>
        <taxon>Mycobacterium</taxon>
        <taxon>Mycobacterium avium complex (MAC)</taxon>
    </lineage>
</organism>
<dbReference type="Proteomes" id="UP001187143">
    <property type="component" value="Unassembled WGS sequence"/>
</dbReference>
<dbReference type="InterPro" id="IPR018929">
    <property type="entry name" value="DUF2510"/>
</dbReference>
<accession>A0AAE4UFU9</accession>
<evidence type="ECO:0000256" key="1">
    <source>
        <dbReference type="SAM" id="MobiDB-lite"/>
    </source>
</evidence>